<evidence type="ECO:0000313" key="9">
    <source>
        <dbReference type="Proteomes" id="UP000451233"/>
    </source>
</evidence>
<dbReference type="PANTHER" id="PTHR30026">
    <property type="entry name" value="OUTER MEMBRANE PROTEIN TOLC"/>
    <property type="match status" value="1"/>
</dbReference>
<dbReference type="Proteomes" id="UP000451233">
    <property type="component" value="Unassembled WGS sequence"/>
</dbReference>
<evidence type="ECO:0000256" key="3">
    <source>
        <dbReference type="ARBA" id="ARBA00022448"/>
    </source>
</evidence>
<dbReference type="EMBL" id="WVHS01000003">
    <property type="protein sequence ID" value="MXV16181.1"/>
    <property type="molecule type" value="Genomic_DNA"/>
</dbReference>
<dbReference type="AlphaFoldDB" id="A0A7K1XYW3"/>
<organism evidence="8 9">
    <name type="scientific">Hufsiella ginkgonis</name>
    <dbReference type="NCBI Taxonomy" id="2695274"/>
    <lineage>
        <taxon>Bacteria</taxon>
        <taxon>Pseudomonadati</taxon>
        <taxon>Bacteroidota</taxon>
        <taxon>Sphingobacteriia</taxon>
        <taxon>Sphingobacteriales</taxon>
        <taxon>Sphingobacteriaceae</taxon>
        <taxon>Hufsiella</taxon>
    </lineage>
</organism>
<keyword evidence="5" id="KW-0812">Transmembrane</keyword>
<evidence type="ECO:0000256" key="1">
    <source>
        <dbReference type="ARBA" id="ARBA00004442"/>
    </source>
</evidence>
<evidence type="ECO:0000313" key="8">
    <source>
        <dbReference type="EMBL" id="MXV16181.1"/>
    </source>
</evidence>
<keyword evidence="4" id="KW-1134">Transmembrane beta strand</keyword>
<comment type="caution">
    <text evidence="8">The sequence shown here is derived from an EMBL/GenBank/DDBJ whole genome shotgun (WGS) entry which is preliminary data.</text>
</comment>
<dbReference type="GO" id="GO:0015288">
    <property type="term" value="F:porin activity"/>
    <property type="evidence" value="ECO:0007669"/>
    <property type="project" value="TreeGrafter"/>
</dbReference>
<dbReference type="SUPFAM" id="SSF56954">
    <property type="entry name" value="Outer membrane efflux proteins (OEP)"/>
    <property type="match status" value="1"/>
</dbReference>
<dbReference type="Pfam" id="PF02321">
    <property type="entry name" value="OEP"/>
    <property type="match status" value="1"/>
</dbReference>
<comment type="subcellular location">
    <subcellularLocation>
        <location evidence="1">Cell outer membrane</location>
    </subcellularLocation>
</comment>
<evidence type="ECO:0000256" key="5">
    <source>
        <dbReference type="ARBA" id="ARBA00022692"/>
    </source>
</evidence>
<evidence type="ECO:0000256" key="6">
    <source>
        <dbReference type="ARBA" id="ARBA00023136"/>
    </source>
</evidence>
<dbReference type="GO" id="GO:0015562">
    <property type="term" value="F:efflux transmembrane transporter activity"/>
    <property type="evidence" value="ECO:0007669"/>
    <property type="project" value="InterPro"/>
</dbReference>
<evidence type="ECO:0000256" key="2">
    <source>
        <dbReference type="ARBA" id="ARBA00007613"/>
    </source>
</evidence>
<dbReference type="InterPro" id="IPR051906">
    <property type="entry name" value="TolC-like"/>
</dbReference>
<keyword evidence="7" id="KW-0998">Cell outer membrane</keyword>
<proteinExistence type="inferred from homology"/>
<keyword evidence="9" id="KW-1185">Reference proteome</keyword>
<reference evidence="8 9" key="1">
    <citation type="submission" date="2019-11" db="EMBL/GenBank/DDBJ databases">
        <title>Pedobacter sp. HMF7056 Genome sequencing and assembly.</title>
        <authorList>
            <person name="Kang H."/>
            <person name="Kim H."/>
            <person name="Joh K."/>
        </authorList>
    </citation>
    <scope>NUCLEOTIDE SEQUENCE [LARGE SCALE GENOMIC DNA]</scope>
    <source>
        <strain evidence="8 9">HMF7056</strain>
    </source>
</reference>
<accession>A0A7K1XYW3</accession>
<keyword evidence="6" id="KW-0472">Membrane</keyword>
<dbReference type="PANTHER" id="PTHR30026:SF20">
    <property type="entry name" value="OUTER MEMBRANE PROTEIN TOLC"/>
    <property type="match status" value="1"/>
</dbReference>
<gene>
    <name evidence="8" type="ORF">GS398_12770</name>
</gene>
<dbReference type="Gene3D" id="1.20.1600.10">
    <property type="entry name" value="Outer membrane efflux proteins (OEP)"/>
    <property type="match status" value="1"/>
</dbReference>
<dbReference type="GO" id="GO:1990281">
    <property type="term" value="C:efflux pump complex"/>
    <property type="evidence" value="ECO:0007669"/>
    <property type="project" value="TreeGrafter"/>
</dbReference>
<protein>
    <submittedName>
        <fullName evidence="8">TolC family protein</fullName>
    </submittedName>
</protein>
<sequence length="227" mass="25919">MRHRQLFIPALLLVFVIIIFPAKAQDSMIGDISYVYLEKLITIAKENYPRMKSVQSRVDIARINVTKQSVAWLDPLTVSFIYAPNYTFNIVDPTYFDGIQLGLSVNIGSILQKPFNVKQAKREVEIARADLAEYNMTLEAEVRRRYFTYIQLLNLLKVQSKSLVDAQSVAEQVRLRYEKSEVTFDVYSQAMVALGSARSARISAESSMLIAKVSLEELVTRKLEEIK</sequence>
<dbReference type="RefSeq" id="WP_160907197.1">
    <property type="nucleotide sequence ID" value="NZ_WVHS01000003.1"/>
</dbReference>
<dbReference type="InterPro" id="IPR003423">
    <property type="entry name" value="OMP_efflux"/>
</dbReference>
<evidence type="ECO:0000256" key="7">
    <source>
        <dbReference type="ARBA" id="ARBA00023237"/>
    </source>
</evidence>
<name>A0A7K1XYW3_9SPHI</name>
<evidence type="ECO:0000256" key="4">
    <source>
        <dbReference type="ARBA" id="ARBA00022452"/>
    </source>
</evidence>
<dbReference type="GO" id="GO:0009279">
    <property type="term" value="C:cell outer membrane"/>
    <property type="evidence" value="ECO:0007669"/>
    <property type="project" value="UniProtKB-SubCell"/>
</dbReference>
<comment type="similarity">
    <text evidence="2">Belongs to the outer membrane factor (OMF) (TC 1.B.17) family.</text>
</comment>
<keyword evidence="3" id="KW-0813">Transport</keyword>